<dbReference type="NCBIfam" id="NF004837">
    <property type="entry name" value="PRK06187.1"/>
    <property type="match status" value="1"/>
</dbReference>
<dbReference type="InterPro" id="IPR025110">
    <property type="entry name" value="AMP-bd_C"/>
</dbReference>
<dbReference type="Pfam" id="PF00501">
    <property type="entry name" value="AMP-binding"/>
    <property type="match status" value="1"/>
</dbReference>
<dbReference type="FunFam" id="3.30.300.30:FF:000008">
    <property type="entry name" value="2,3-dihydroxybenzoate-AMP ligase"/>
    <property type="match status" value="1"/>
</dbReference>
<dbReference type="SUPFAM" id="SSF56801">
    <property type="entry name" value="Acetyl-CoA synthetase-like"/>
    <property type="match status" value="1"/>
</dbReference>
<organism evidence="5 6">
    <name type="scientific">Antricoccus suffuscus</name>
    <dbReference type="NCBI Taxonomy" id="1629062"/>
    <lineage>
        <taxon>Bacteria</taxon>
        <taxon>Bacillati</taxon>
        <taxon>Actinomycetota</taxon>
        <taxon>Actinomycetes</taxon>
        <taxon>Geodermatophilales</taxon>
        <taxon>Antricoccaceae</taxon>
        <taxon>Antricoccus</taxon>
    </lineage>
</organism>
<dbReference type="AlphaFoldDB" id="A0A2T0Z8Q6"/>
<comment type="similarity">
    <text evidence="1">Belongs to the ATP-dependent AMP-binding enzyme family.</text>
</comment>
<keyword evidence="2" id="KW-0436">Ligase</keyword>
<dbReference type="Gene3D" id="3.40.50.12780">
    <property type="entry name" value="N-terminal domain of ligase-like"/>
    <property type="match status" value="1"/>
</dbReference>
<feature type="domain" description="AMP-dependent synthetase/ligase" evidence="3">
    <location>
        <begin position="9"/>
        <end position="370"/>
    </location>
</feature>
<evidence type="ECO:0000256" key="2">
    <source>
        <dbReference type="ARBA" id="ARBA00022598"/>
    </source>
</evidence>
<proteinExistence type="inferred from homology"/>
<comment type="caution">
    <text evidence="5">The sequence shown here is derived from an EMBL/GenBank/DDBJ whole genome shotgun (WGS) entry which is preliminary data.</text>
</comment>
<dbReference type="GO" id="GO:0016405">
    <property type="term" value="F:CoA-ligase activity"/>
    <property type="evidence" value="ECO:0007669"/>
    <property type="project" value="TreeGrafter"/>
</dbReference>
<feature type="domain" description="AMP-binding enzyme C-terminal" evidence="4">
    <location>
        <begin position="420"/>
        <end position="495"/>
    </location>
</feature>
<dbReference type="CDD" id="cd05936">
    <property type="entry name" value="FC-FACS_FadD_like"/>
    <property type="match status" value="1"/>
</dbReference>
<dbReference type="Gene3D" id="3.30.300.30">
    <property type="match status" value="1"/>
</dbReference>
<dbReference type="PANTHER" id="PTHR24096:SF149">
    <property type="entry name" value="AMP-BINDING DOMAIN-CONTAINING PROTEIN-RELATED"/>
    <property type="match status" value="1"/>
</dbReference>
<evidence type="ECO:0000259" key="4">
    <source>
        <dbReference type="Pfam" id="PF13193"/>
    </source>
</evidence>
<dbReference type="Proteomes" id="UP000237752">
    <property type="component" value="Unassembled WGS sequence"/>
</dbReference>
<dbReference type="InterPro" id="IPR042099">
    <property type="entry name" value="ANL_N_sf"/>
</dbReference>
<evidence type="ECO:0000313" key="6">
    <source>
        <dbReference type="Proteomes" id="UP000237752"/>
    </source>
</evidence>
<dbReference type="InterPro" id="IPR020845">
    <property type="entry name" value="AMP-binding_CS"/>
</dbReference>
<protein>
    <submittedName>
        <fullName evidence="5">Long-chain acyl-CoA synthetase</fullName>
    </submittedName>
</protein>
<dbReference type="RefSeq" id="WP_106350929.1">
    <property type="nucleotide sequence ID" value="NZ_PVUE01000026.1"/>
</dbReference>
<reference evidence="5 6" key="1">
    <citation type="submission" date="2018-03" db="EMBL/GenBank/DDBJ databases">
        <title>Genomic Encyclopedia of Archaeal and Bacterial Type Strains, Phase II (KMG-II): from individual species to whole genera.</title>
        <authorList>
            <person name="Goeker M."/>
        </authorList>
    </citation>
    <scope>NUCLEOTIDE SEQUENCE [LARGE SCALE GENOMIC DNA]</scope>
    <source>
        <strain evidence="5 6">DSM 100065</strain>
    </source>
</reference>
<name>A0A2T0Z8Q6_9ACTN</name>
<gene>
    <name evidence="5" type="ORF">CLV47_1265</name>
</gene>
<evidence type="ECO:0000259" key="3">
    <source>
        <dbReference type="Pfam" id="PF00501"/>
    </source>
</evidence>
<dbReference type="OrthoDB" id="4363623at2"/>
<accession>A0A2T0Z8Q6</accession>
<evidence type="ECO:0000256" key="1">
    <source>
        <dbReference type="ARBA" id="ARBA00006432"/>
    </source>
</evidence>
<dbReference type="InterPro" id="IPR045851">
    <property type="entry name" value="AMP-bd_C_sf"/>
</dbReference>
<sequence>MSFNLAVMLRESATSTPDKPAAYWAAGDLTYADLDRCSTEFANGLRAAGLSIGDVVCAQLPNCPEFLIAYFGTLKAGMTFLPINPLLTAPEVIYHLEDSHSKLFLAFPMVAVSAGEASASTGVPLYLLGGAAAPGQHGYDELLGDTSVHPVYGDIAPTKPESTAVLVYTSGTTGKPKGAMLSHFQLYSGCDITGNLFGMRADDVGLGVLPFFHVFGLCTVINTCIRFGASIVVIPRFEVAAVMDAVEKYRVSVVSGVPTMLQAMLSDTQERDLGALRVAISGGASLPGAVMAQFEEKFKIWVLEGYGLTETSAVAAFNRSLEERKVLSIGVPMWGADMRIVDAEGVELPRGPENVGEIVIRGPSVMTGYLGRPEATAEAFKDGWFHSGDLGYRDEDGYFFIVDRSKDLIIRGGYNVYPREIEEVLFAHPQIAEAAVIGKPDERLGEEVVAVISLVPDAQLTAEDIVAYTKTQLAAYKYPREIRFVTELPKGPTGKILKTELRD</sequence>
<dbReference type="EMBL" id="PVUE01000026">
    <property type="protein sequence ID" value="PRZ32732.1"/>
    <property type="molecule type" value="Genomic_DNA"/>
</dbReference>
<keyword evidence="6" id="KW-1185">Reference proteome</keyword>
<dbReference type="PROSITE" id="PS00455">
    <property type="entry name" value="AMP_BINDING"/>
    <property type="match status" value="1"/>
</dbReference>
<dbReference type="InterPro" id="IPR000873">
    <property type="entry name" value="AMP-dep_synth/lig_dom"/>
</dbReference>
<evidence type="ECO:0000313" key="5">
    <source>
        <dbReference type="EMBL" id="PRZ32732.1"/>
    </source>
</evidence>
<dbReference type="Pfam" id="PF13193">
    <property type="entry name" value="AMP-binding_C"/>
    <property type="match status" value="1"/>
</dbReference>
<dbReference type="PANTHER" id="PTHR24096">
    <property type="entry name" value="LONG-CHAIN-FATTY-ACID--COA LIGASE"/>
    <property type="match status" value="1"/>
</dbReference>